<keyword evidence="3" id="KW-0804">Transcription</keyword>
<accession>A0ABW1CCW2</accession>
<dbReference type="InterPro" id="IPR011991">
    <property type="entry name" value="ArsR-like_HTH"/>
</dbReference>
<evidence type="ECO:0000313" key="5">
    <source>
        <dbReference type="EMBL" id="MFC5823539.1"/>
    </source>
</evidence>
<evidence type="ECO:0000313" key="6">
    <source>
        <dbReference type="Proteomes" id="UP001596058"/>
    </source>
</evidence>
<evidence type="ECO:0000256" key="1">
    <source>
        <dbReference type="ARBA" id="ARBA00023015"/>
    </source>
</evidence>
<feature type="domain" description="HTH arsR-type" evidence="4">
    <location>
        <begin position="6"/>
        <end position="100"/>
    </location>
</feature>
<reference evidence="6" key="1">
    <citation type="journal article" date="2019" name="Int. J. Syst. Evol. Microbiol.">
        <title>The Global Catalogue of Microorganisms (GCM) 10K type strain sequencing project: providing services to taxonomists for standard genome sequencing and annotation.</title>
        <authorList>
            <consortium name="The Broad Institute Genomics Platform"/>
            <consortium name="The Broad Institute Genome Sequencing Center for Infectious Disease"/>
            <person name="Wu L."/>
            <person name="Ma J."/>
        </authorList>
    </citation>
    <scope>NUCLEOTIDE SEQUENCE [LARGE SCALE GENOMIC DNA]</scope>
    <source>
        <strain evidence="6">CCUG 53903</strain>
    </source>
</reference>
<dbReference type="SUPFAM" id="SSF46785">
    <property type="entry name" value="Winged helix' DNA-binding domain"/>
    <property type="match status" value="1"/>
</dbReference>
<evidence type="ECO:0000256" key="3">
    <source>
        <dbReference type="ARBA" id="ARBA00023163"/>
    </source>
</evidence>
<keyword evidence="6" id="KW-1185">Reference proteome</keyword>
<evidence type="ECO:0000256" key="2">
    <source>
        <dbReference type="ARBA" id="ARBA00023125"/>
    </source>
</evidence>
<dbReference type="InterPro" id="IPR001845">
    <property type="entry name" value="HTH_ArsR_DNA-bd_dom"/>
</dbReference>
<dbReference type="Gene3D" id="1.10.10.10">
    <property type="entry name" value="Winged helix-like DNA-binding domain superfamily/Winged helix DNA-binding domain"/>
    <property type="match status" value="1"/>
</dbReference>
<sequence length="105" mass="11353">MRELSQPARDDIDLSNVLFALADPVRRLLIARLAEGGECGTTQCAGEDMAASTASHHFKVLREAGVTSTRRDGTRRLVSLRRADLDSRFPGLLDVILDADDASAS</sequence>
<dbReference type="PROSITE" id="PS50987">
    <property type="entry name" value="HTH_ARSR_2"/>
    <property type="match status" value="1"/>
</dbReference>
<evidence type="ECO:0000259" key="4">
    <source>
        <dbReference type="PROSITE" id="PS50987"/>
    </source>
</evidence>
<keyword evidence="2" id="KW-0238">DNA-binding</keyword>
<organism evidence="5 6">
    <name type="scientific">Nonomuraea insulae</name>
    <dbReference type="NCBI Taxonomy" id="1616787"/>
    <lineage>
        <taxon>Bacteria</taxon>
        <taxon>Bacillati</taxon>
        <taxon>Actinomycetota</taxon>
        <taxon>Actinomycetes</taxon>
        <taxon>Streptosporangiales</taxon>
        <taxon>Streptosporangiaceae</taxon>
        <taxon>Nonomuraea</taxon>
    </lineage>
</organism>
<dbReference type="CDD" id="cd00090">
    <property type="entry name" value="HTH_ARSR"/>
    <property type="match status" value="1"/>
</dbReference>
<dbReference type="Proteomes" id="UP001596058">
    <property type="component" value="Unassembled WGS sequence"/>
</dbReference>
<dbReference type="InterPro" id="IPR036388">
    <property type="entry name" value="WH-like_DNA-bd_sf"/>
</dbReference>
<dbReference type="EMBL" id="JBHSPA010000009">
    <property type="protein sequence ID" value="MFC5823539.1"/>
    <property type="molecule type" value="Genomic_DNA"/>
</dbReference>
<dbReference type="InterPro" id="IPR051081">
    <property type="entry name" value="HTH_MetalResp_TranReg"/>
</dbReference>
<dbReference type="Pfam" id="PF01022">
    <property type="entry name" value="HTH_5"/>
    <property type="match status" value="1"/>
</dbReference>
<proteinExistence type="predicted"/>
<dbReference type="PANTHER" id="PTHR33154:SF12">
    <property type="entry name" value="TRANSCRIPTIONAL REGULATORY PROTEIN"/>
    <property type="match status" value="1"/>
</dbReference>
<name>A0ABW1CCW2_9ACTN</name>
<protein>
    <submittedName>
        <fullName evidence="5">ArsR/SmtB family transcription factor</fullName>
    </submittedName>
</protein>
<dbReference type="PRINTS" id="PR00778">
    <property type="entry name" value="HTHARSR"/>
</dbReference>
<dbReference type="SMART" id="SM00418">
    <property type="entry name" value="HTH_ARSR"/>
    <property type="match status" value="1"/>
</dbReference>
<dbReference type="RefSeq" id="WP_379513072.1">
    <property type="nucleotide sequence ID" value="NZ_JBHSPA010000009.1"/>
</dbReference>
<gene>
    <name evidence="5" type="ORF">ACFPZ3_06725</name>
</gene>
<dbReference type="PANTHER" id="PTHR33154">
    <property type="entry name" value="TRANSCRIPTIONAL REGULATOR, ARSR FAMILY"/>
    <property type="match status" value="1"/>
</dbReference>
<comment type="caution">
    <text evidence="5">The sequence shown here is derived from an EMBL/GenBank/DDBJ whole genome shotgun (WGS) entry which is preliminary data.</text>
</comment>
<dbReference type="InterPro" id="IPR036390">
    <property type="entry name" value="WH_DNA-bd_sf"/>
</dbReference>
<keyword evidence="1" id="KW-0805">Transcription regulation</keyword>